<evidence type="ECO:0000313" key="2">
    <source>
        <dbReference type="EMBL" id="KAJ3056843.1"/>
    </source>
</evidence>
<gene>
    <name evidence="2" type="ORF">HK097_003726</name>
</gene>
<reference evidence="2" key="1">
    <citation type="submission" date="2020-05" db="EMBL/GenBank/DDBJ databases">
        <title>Phylogenomic resolution of chytrid fungi.</title>
        <authorList>
            <person name="Stajich J.E."/>
            <person name="Amses K."/>
            <person name="Simmons R."/>
            <person name="Seto K."/>
            <person name="Myers J."/>
            <person name="Bonds A."/>
            <person name="Quandt C.A."/>
            <person name="Barry K."/>
            <person name="Liu P."/>
            <person name="Grigoriev I."/>
            <person name="Longcore J.E."/>
            <person name="James T.Y."/>
        </authorList>
    </citation>
    <scope>NUCLEOTIDE SEQUENCE</scope>
    <source>
        <strain evidence="2">JEL0318</strain>
    </source>
</reference>
<evidence type="ECO:0000313" key="3">
    <source>
        <dbReference type="Proteomes" id="UP001212841"/>
    </source>
</evidence>
<accession>A0AAD5SJH9</accession>
<sequence length="534" mass="61055">MAARAESPESDWSADLDEQRTEREKQREKEGWEPYGDGWEKFRYFTVYEVEGVDVVGGYLKLRVEVKFKDGWRRWPECNRRLYSNTTLQQTLNRLREMEEITGKPLKIMIRGSGIDRSSLSEKSIDITLKFKNLHTLGFHHLTLLPLSDHTLGRCKPEKVSISHVRMHHTHLDAVLGGHSRTVTLFNVDVKLRSQALVDLTLLNVRNFTAVSVGPGARKAVENFLQRTAYGWFKLEHCILGADLSSKMNIHALLSGKNLRVLDVHNKKHFHMQDYWRFLQLAADPRPETQPAFTQLCIRVTEKFHRSVTADHIISRCDDAFKSSIGKEMIKITKCPLVSTIKPVMVPRYFRKKHPFHHVTMPSDRAIAEYDTITLVDTMTELDILLPEPPFDLRSFLARDDNAYSGTPPDLYPSSSSEDDLSEDYYMLDGQEEGLRDIFGIPDSDDDSFMEDVALNLGGVLDDDPLPRMGGDLGLNLDQPVDFMNLDMQDNADDQPLPRKVSIRGTPDVDSKPKAQRNTAPKKRKHIVDKETEV</sequence>
<name>A0AAD5SJH9_9FUNG</name>
<dbReference type="Proteomes" id="UP001212841">
    <property type="component" value="Unassembled WGS sequence"/>
</dbReference>
<keyword evidence="3" id="KW-1185">Reference proteome</keyword>
<organism evidence="2 3">
    <name type="scientific">Rhizophlyctis rosea</name>
    <dbReference type="NCBI Taxonomy" id="64517"/>
    <lineage>
        <taxon>Eukaryota</taxon>
        <taxon>Fungi</taxon>
        <taxon>Fungi incertae sedis</taxon>
        <taxon>Chytridiomycota</taxon>
        <taxon>Chytridiomycota incertae sedis</taxon>
        <taxon>Chytridiomycetes</taxon>
        <taxon>Rhizophlyctidales</taxon>
        <taxon>Rhizophlyctidaceae</taxon>
        <taxon>Rhizophlyctis</taxon>
    </lineage>
</organism>
<proteinExistence type="predicted"/>
<feature type="compositionally biased region" description="Basic and acidic residues" evidence="1">
    <location>
        <begin position="17"/>
        <end position="30"/>
    </location>
</feature>
<dbReference type="EMBL" id="JADGJD010000019">
    <property type="protein sequence ID" value="KAJ3056843.1"/>
    <property type="molecule type" value="Genomic_DNA"/>
</dbReference>
<dbReference type="AlphaFoldDB" id="A0AAD5SJH9"/>
<evidence type="ECO:0000256" key="1">
    <source>
        <dbReference type="SAM" id="MobiDB-lite"/>
    </source>
</evidence>
<protein>
    <submittedName>
        <fullName evidence="2">Uncharacterized protein</fullName>
    </submittedName>
</protein>
<comment type="caution">
    <text evidence="2">The sequence shown here is derived from an EMBL/GenBank/DDBJ whole genome shotgun (WGS) entry which is preliminary data.</text>
</comment>
<feature type="region of interest" description="Disordered" evidence="1">
    <location>
        <begin position="1"/>
        <end position="30"/>
    </location>
</feature>
<feature type="region of interest" description="Disordered" evidence="1">
    <location>
        <begin position="488"/>
        <end position="534"/>
    </location>
</feature>